<evidence type="ECO:0000313" key="1">
    <source>
        <dbReference type="EMBL" id="GJT53934.1"/>
    </source>
</evidence>
<sequence>MASPSTPLDSPPTTPIAHLGFSLGQLLSTPKITLPSLTSPPLASAKPSKQSSPLAINIETIEIIFSTPLTSPHPFFDSLEYLPPQTINPLPPLPTNQIHSDYLTPLFKGIFHQGGALNLILFEIGLKNMAKEYALLAFQHECDVCASTPILEDGGDDAIMEQIRKRAKWDNDDYVCRGLILNGMSDSLFDIYQTVESSKELWIPWRPNIWLRMHHVRSFL</sequence>
<organism evidence="1 2">
    <name type="scientific">Tanacetum coccineum</name>
    <dbReference type="NCBI Taxonomy" id="301880"/>
    <lineage>
        <taxon>Eukaryota</taxon>
        <taxon>Viridiplantae</taxon>
        <taxon>Streptophyta</taxon>
        <taxon>Embryophyta</taxon>
        <taxon>Tracheophyta</taxon>
        <taxon>Spermatophyta</taxon>
        <taxon>Magnoliopsida</taxon>
        <taxon>eudicotyledons</taxon>
        <taxon>Gunneridae</taxon>
        <taxon>Pentapetalae</taxon>
        <taxon>asterids</taxon>
        <taxon>campanulids</taxon>
        <taxon>Asterales</taxon>
        <taxon>Asteraceae</taxon>
        <taxon>Asteroideae</taxon>
        <taxon>Anthemideae</taxon>
        <taxon>Anthemidinae</taxon>
        <taxon>Tanacetum</taxon>
    </lineage>
</organism>
<proteinExistence type="predicted"/>
<protein>
    <submittedName>
        <fullName evidence="1">Uncharacterized protein</fullName>
    </submittedName>
</protein>
<name>A0ABQ5EST7_9ASTR</name>
<reference evidence="1" key="2">
    <citation type="submission" date="2022-01" db="EMBL/GenBank/DDBJ databases">
        <authorList>
            <person name="Yamashiro T."/>
            <person name="Shiraishi A."/>
            <person name="Satake H."/>
            <person name="Nakayama K."/>
        </authorList>
    </citation>
    <scope>NUCLEOTIDE SEQUENCE</scope>
</reference>
<comment type="caution">
    <text evidence="1">The sequence shown here is derived from an EMBL/GenBank/DDBJ whole genome shotgun (WGS) entry which is preliminary data.</text>
</comment>
<gene>
    <name evidence="1" type="ORF">Tco_0988988</name>
</gene>
<dbReference type="Proteomes" id="UP001151760">
    <property type="component" value="Unassembled WGS sequence"/>
</dbReference>
<evidence type="ECO:0000313" key="2">
    <source>
        <dbReference type="Proteomes" id="UP001151760"/>
    </source>
</evidence>
<keyword evidence="2" id="KW-1185">Reference proteome</keyword>
<reference evidence="1" key="1">
    <citation type="journal article" date="2022" name="Int. J. Mol. Sci.">
        <title>Draft Genome of Tanacetum Coccineum: Genomic Comparison of Closely Related Tanacetum-Family Plants.</title>
        <authorList>
            <person name="Yamashiro T."/>
            <person name="Shiraishi A."/>
            <person name="Nakayama K."/>
            <person name="Satake H."/>
        </authorList>
    </citation>
    <scope>NUCLEOTIDE SEQUENCE</scope>
</reference>
<accession>A0ABQ5EST7</accession>
<dbReference type="EMBL" id="BQNB010016631">
    <property type="protein sequence ID" value="GJT53934.1"/>
    <property type="molecule type" value="Genomic_DNA"/>
</dbReference>